<organism evidence="1 2">
    <name type="scientific">Dactylosporangium maewongense</name>
    <dbReference type="NCBI Taxonomy" id="634393"/>
    <lineage>
        <taxon>Bacteria</taxon>
        <taxon>Bacillati</taxon>
        <taxon>Actinomycetota</taxon>
        <taxon>Actinomycetes</taxon>
        <taxon>Micromonosporales</taxon>
        <taxon>Micromonosporaceae</taxon>
        <taxon>Dactylosporangium</taxon>
    </lineage>
</organism>
<reference evidence="1 2" key="1">
    <citation type="journal article" date="2019" name="Int. J. Syst. Evol. Microbiol.">
        <title>The Global Catalogue of Microorganisms (GCM) 10K type strain sequencing project: providing services to taxonomists for standard genome sequencing and annotation.</title>
        <authorList>
            <consortium name="The Broad Institute Genomics Platform"/>
            <consortium name="The Broad Institute Genome Sequencing Center for Infectious Disease"/>
            <person name="Wu L."/>
            <person name="Ma J."/>
        </authorList>
    </citation>
    <scope>NUCLEOTIDE SEQUENCE [LARGE SCALE GENOMIC DNA]</scope>
    <source>
        <strain evidence="1 2">JCM 15933</strain>
    </source>
</reference>
<gene>
    <name evidence="1" type="ORF">GCM10009827_088330</name>
</gene>
<name>A0ABN2CAW9_9ACTN</name>
<protein>
    <recommendedName>
        <fullName evidence="3">ESAT-6 protein secretion system EspG family protein</fullName>
    </recommendedName>
</protein>
<dbReference type="Proteomes" id="UP001501470">
    <property type="component" value="Unassembled WGS sequence"/>
</dbReference>
<evidence type="ECO:0000313" key="1">
    <source>
        <dbReference type="EMBL" id="GAA1553898.1"/>
    </source>
</evidence>
<keyword evidence="2" id="KW-1185">Reference proteome</keyword>
<sequence>MTTRLTLTLDELRALSRLADHWLPADATDDDDADLRIDLAAVRGLAARGLVPGEEPLAGVLAPLTGPRTAVEIDADEAGTRRWYAAAGDTSTTVLAGGPDGLVDVELLDGSPAAVVPRLLLLPAAQAEATGFDVPADALAEADELVAGGAEDAALDVLCRAGVPAGPAASWLGAITGRRSAAAVRVAHHDPATGRSAAGELRWLVAGDGTAWQVTAVHGGLHRVAPADPGDVRESLDHLLSWSASCRVP</sequence>
<proteinExistence type="predicted"/>
<dbReference type="EMBL" id="BAAAQD010000023">
    <property type="protein sequence ID" value="GAA1553898.1"/>
    <property type="molecule type" value="Genomic_DNA"/>
</dbReference>
<evidence type="ECO:0000313" key="2">
    <source>
        <dbReference type="Proteomes" id="UP001501470"/>
    </source>
</evidence>
<evidence type="ECO:0008006" key="3">
    <source>
        <dbReference type="Google" id="ProtNLM"/>
    </source>
</evidence>
<accession>A0ABN2CAW9</accession>
<dbReference type="RefSeq" id="WP_344510097.1">
    <property type="nucleotide sequence ID" value="NZ_BAAAQD010000023.1"/>
</dbReference>
<comment type="caution">
    <text evidence="1">The sequence shown here is derived from an EMBL/GenBank/DDBJ whole genome shotgun (WGS) entry which is preliminary data.</text>
</comment>